<dbReference type="InterPro" id="IPR019818">
    <property type="entry name" value="IsoCit/isopropylmalate_DH_CS"/>
</dbReference>
<dbReference type="FunCoup" id="Q01Z82">
    <property type="interactions" value="523"/>
</dbReference>
<dbReference type="GO" id="GO:0051287">
    <property type="term" value="F:NAD binding"/>
    <property type="evidence" value="ECO:0007669"/>
    <property type="project" value="InterPro"/>
</dbReference>
<feature type="site" description="Important for catalysis" evidence="14">
    <location>
        <position position="141"/>
    </location>
</feature>
<dbReference type="InParanoid" id="Q01Z82"/>
<dbReference type="HOGENOM" id="CLU_031953_0_3_0"/>
<evidence type="ECO:0000256" key="6">
    <source>
        <dbReference type="ARBA" id="ARBA00022430"/>
    </source>
</evidence>
<dbReference type="GO" id="GO:0009098">
    <property type="term" value="P:L-leucine biosynthetic process"/>
    <property type="evidence" value="ECO:0007669"/>
    <property type="project" value="UniProtKB-UniRule"/>
</dbReference>
<feature type="binding site" evidence="14">
    <location>
        <position position="223"/>
    </location>
    <ligand>
        <name>Mg(2+)</name>
        <dbReference type="ChEBI" id="CHEBI:18420"/>
    </ligand>
</feature>
<feature type="binding site" evidence="14">
    <location>
        <position position="247"/>
    </location>
    <ligand>
        <name>Mg(2+)</name>
        <dbReference type="ChEBI" id="CHEBI:18420"/>
    </ligand>
</feature>
<evidence type="ECO:0000256" key="4">
    <source>
        <dbReference type="ARBA" id="ARBA00008319"/>
    </source>
</evidence>
<dbReference type="SMART" id="SM01329">
    <property type="entry name" value="Iso_dh"/>
    <property type="match status" value="1"/>
</dbReference>
<comment type="function">
    <text evidence="14 15">Catalyzes the oxidation of 3-carboxy-2-hydroxy-4-methylpentanoate (3-isopropylmalate) to 3-carboxy-4-methyl-2-oxopentanoate. The product decarboxylates to 4-methyl-2 oxopentanoate.</text>
</comment>
<dbReference type="STRING" id="234267.Acid_4068"/>
<dbReference type="AlphaFoldDB" id="Q01Z82"/>
<comment type="subunit">
    <text evidence="5 14 15">Homodimer.</text>
</comment>
<dbReference type="GO" id="GO:0000287">
    <property type="term" value="F:magnesium ion binding"/>
    <property type="evidence" value="ECO:0007669"/>
    <property type="project" value="InterPro"/>
</dbReference>
<comment type="cofactor">
    <cofactor evidence="14 15">
        <name>Mg(2+)</name>
        <dbReference type="ChEBI" id="CHEBI:18420"/>
    </cofactor>
    <cofactor evidence="14 15">
        <name>Mn(2+)</name>
        <dbReference type="ChEBI" id="CHEBI:29035"/>
    </cofactor>
    <text evidence="14 15">Binds 1 Mg(2+) or Mn(2+) ion per subunit.</text>
</comment>
<evidence type="ECO:0000313" key="17">
    <source>
        <dbReference type="EMBL" id="ABJ85033.1"/>
    </source>
</evidence>
<dbReference type="HAMAP" id="MF_01033">
    <property type="entry name" value="LeuB_type1"/>
    <property type="match status" value="1"/>
</dbReference>
<evidence type="ECO:0000259" key="16">
    <source>
        <dbReference type="SMART" id="SM01329"/>
    </source>
</evidence>
<evidence type="ECO:0000256" key="7">
    <source>
        <dbReference type="ARBA" id="ARBA00022605"/>
    </source>
</evidence>
<name>Q01Z82_SOLUE</name>
<evidence type="ECO:0000256" key="11">
    <source>
        <dbReference type="ARBA" id="ARBA00023027"/>
    </source>
</evidence>
<feature type="binding site" evidence="14">
    <location>
        <position position="96"/>
    </location>
    <ligand>
        <name>substrate</name>
    </ligand>
</feature>
<keyword evidence="7 14" id="KW-0028">Amino-acid biosynthesis</keyword>
<evidence type="ECO:0000256" key="14">
    <source>
        <dbReference type="HAMAP-Rule" id="MF_01033"/>
    </source>
</evidence>
<feature type="domain" description="Isopropylmalate dehydrogenase-like" evidence="16">
    <location>
        <begin position="4"/>
        <end position="356"/>
    </location>
</feature>
<evidence type="ECO:0000256" key="15">
    <source>
        <dbReference type="RuleBase" id="RU004445"/>
    </source>
</evidence>
<evidence type="ECO:0000256" key="9">
    <source>
        <dbReference type="ARBA" id="ARBA00022842"/>
    </source>
</evidence>
<dbReference type="InterPro" id="IPR004429">
    <property type="entry name" value="Isopropylmalate_DH"/>
</dbReference>
<evidence type="ECO:0000256" key="5">
    <source>
        <dbReference type="ARBA" id="ARBA00011738"/>
    </source>
</evidence>
<keyword evidence="10 14" id="KW-0560">Oxidoreductase</keyword>
<keyword evidence="6 14" id="KW-0432">Leucine biosynthesis</keyword>
<dbReference type="Pfam" id="PF00180">
    <property type="entry name" value="Iso_dh"/>
    <property type="match status" value="1"/>
</dbReference>
<dbReference type="PANTHER" id="PTHR42979">
    <property type="entry name" value="3-ISOPROPYLMALATE DEHYDROGENASE"/>
    <property type="match status" value="1"/>
</dbReference>
<dbReference type="KEGG" id="sus:Acid_4068"/>
<dbReference type="GO" id="GO:0003862">
    <property type="term" value="F:3-isopropylmalate dehydrogenase activity"/>
    <property type="evidence" value="ECO:0007669"/>
    <property type="project" value="UniProtKB-UniRule"/>
</dbReference>
<dbReference type="SUPFAM" id="SSF53659">
    <property type="entry name" value="Isocitrate/Isopropylmalate dehydrogenase-like"/>
    <property type="match status" value="1"/>
</dbReference>
<comment type="catalytic activity">
    <reaction evidence="1 14 15">
        <text>(2R,3S)-3-isopropylmalate + NAD(+) = 4-methyl-2-oxopentanoate + CO2 + NADH</text>
        <dbReference type="Rhea" id="RHEA:32271"/>
        <dbReference type="ChEBI" id="CHEBI:16526"/>
        <dbReference type="ChEBI" id="CHEBI:17865"/>
        <dbReference type="ChEBI" id="CHEBI:35121"/>
        <dbReference type="ChEBI" id="CHEBI:57540"/>
        <dbReference type="ChEBI" id="CHEBI:57945"/>
        <dbReference type="EC" id="1.1.1.85"/>
    </reaction>
</comment>
<dbReference type="FunFam" id="3.40.718.10:FF:000006">
    <property type="entry name" value="3-isopropylmalate dehydrogenase"/>
    <property type="match status" value="1"/>
</dbReference>
<feature type="binding site" evidence="14">
    <location>
        <position position="106"/>
    </location>
    <ligand>
        <name>substrate</name>
    </ligand>
</feature>
<reference evidence="17" key="1">
    <citation type="submission" date="2006-10" db="EMBL/GenBank/DDBJ databases">
        <title>Complete sequence of Solibacter usitatus Ellin6076.</title>
        <authorList>
            <consortium name="US DOE Joint Genome Institute"/>
            <person name="Copeland A."/>
            <person name="Lucas S."/>
            <person name="Lapidus A."/>
            <person name="Barry K."/>
            <person name="Detter J.C."/>
            <person name="Glavina del Rio T."/>
            <person name="Hammon N."/>
            <person name="Israni S."/>
            <person name="Dalin E."/>
            <person name="Tice H."/>
            <person name="Pitluck S."/>
            <person name="Thompson L.S."/>
            <person name="Brettin T."/>
            <person name="Bruce D."/>
            <person name="Han C."/>
            <person name="Tapia R."/>
            <person name="Gilna P."/>
            <person name="Schmutz J."/>
            <person name="Larimer F."/>
            <person name="Land M."/>
            <person name="Hauser L."/>
            <person name="Kyrpides N."/>
            <person name="Mikhailova N."/>
            <person name="Janssen P.H."/>
            <person name="Kuske C.R."/>
            <person name="Richardson P."/>
        </authorList>
    </citation>
    <scope>NUCLEOTIDE SEQUENCE</scope>
    <source>
        <strain evidence="17">Ellin6076</strain>
    </source>
</reference>
<comment type="caution">
    <text evidence="14">Lacks conserved residue(s) required for the propagation of feature annotation.</text>
</comment>
<dbReference type="InterPro" id="IPR024084">
    <property type="entry name" value="IsoPropMal-DH-like_dom"/>
</dbReference>
<keyword evidence="12 14" id="KW-0464">Manganese</keyword>
<feature type="site" description="Important for catalysis" evidence="14">
    <location>
        <position position="191"/>
    </location>
</feature>
<keyword evidence="13 14" id="KW-0100">Branched-chain amino acid biosynthesis</keyword>
<evidence type="ECO:0000256" key="12">
    <source>
        <dbReference type="ARBA" id="ARBA00023211"/>
    </source>
</evidence>
<keyword evidence="9 14" id="KW-0460">Magnesium</keyword>
<evidence type="ECO:0000256" key="13">
    <source>
        <dbReference type="ARBA" id="ARBA00023304"/>
    </source>
</evidence>
<comment type="pathway">
    <text evidence="3 14 15">Amino-acid biosynthesis; L-leucine biosynthesis; L-leucine from 3-methyl-2-oxobutanoate: step 3/4.</text>
</comment>
<feature type="binding site" evidence="14">
    <location>
        <begin position="286"/>
        <end position="298"/>
    </location>
    <ligand>
        <name>NAD(+)</name>
        <dbReference type="ChEBI" id="CHEBI:57540"/>
    </ligand>
</feature>
<dbReference type="NCBIfam" id="TIGR00169">
    <property type="entry name" value="leuB"/>
    <property type="match status" value="1"/>
</dbReference>
<dbReference type="EMBL" id="CP000473">
    <property type="protein sequence ID" value="ABJ85033.1"/>
    <property type="molecule type" value="Genomic_DNA"/>
</dbReference>
<dbReference type="PANTHER" id="PTHR42979:SF1">
    <property type="entry name" value="3-ISOPROPYLMALATE DEHYDROGENASE"/>
    <property type="match status" value="1"/>
</dbReference>
<keyword evidence="8 14" id="KW-0479">Metal-binding</keyword>
<comment type="cofactor">
    <cofactor evidence="2">
        <name>Mn(2+)</name>
        <dbReference type="ChEBI" id="CHEBI:29035"/>
    </cofactor>
</comment>
<feature type="binding site" evidence="14">
    <location>
        <position position="223"/>
    </location>
    <ligand>
        <name>substrate</name>
    </ligand>
</feature>
<comment type="subcellular location">
    <subcellularLocation>
        <location evidence="14">Cytoplasm</location>
    </subcellularLocation>
</comment>
<comment type="similarity">
    <text evidence="4 14">Belongs to the isocitrate and isopropylmalate dehydrogenases family. LeuB type 1 subfamily.</text>
</comment>
<dbReference type="UniPathway" id="UPA00048">
    <property type="reaction ID" value="UER00072"/>
</dbReference>
<gene>
    <name evidence="14" type="primary">leuB</name>
    <name evidence="17" type="ordered locus">Acid_4068</name>
</gene>
<protein>
    <recommendedName>
        <fullName evidence="14">3-isopropylmalate dehydrogenase</fullName>
        <ecNumber evidence="14">1.1.1.85</ecNumber>
    </recommendedName>
    <alternativeName>
        <fullName evidence="14">3-IPM-DH</fullName>
    </alternativeName>
    <alternativeName>
        <fullName evidence="14">Beta-IPM dehydrogenase</fullName>
        <shortName evidence="14">IMDH</shortName>
    </alternativeName>
</protein>
<sequence>MNLNVLVLPGDGIGTEVTCQAVRVLEHVAKKWNHTLHLTEGLLGGIAIHKTGTPFPQETAKLAASADATLMGAVGLPEFDNAPPEKRPEKGLLGIRQALGVYANLRPVRAYASQLDSSPLKNHLVEGTDMIIVRELTGGIYYGTPRGISGSGLEERAVNTMTYTRAEIERVARMAFHLARARRKKVTSVDKSNVLENSQLWRRVVVEVAKNFPDIELDHILVDNCAMQLVLNPKRFDIVLTENMFGDILSDEGAVLAGSIGMLPSASIGDQRPSGAWVGLYEPVHGSAPDIAGQNKANPLGAIGSVAAMLAYSFGLKEEAAAVETAIEAVLTSGQVTADLRPAGAPATTAQVGQAVCAAIG</sequence>
<dbReference type="Gene3D" id="3.40.718.10">
    <property type="entry name" value="Isopropylmalate Dehydrogenase"/>
    <property type="match status" value="1"/>
</dbReference>
<feature type="binding site" evidence="14">
    <location>
        <position position="134"/>
    </location>
    <ligand>
        <name>substrate</name>
    </ligand>
</feature>
<dbReference type="PROSITE" id="PS00470">
    <property type="entry name" value="IDH_IMDH"/>
    <property type="match status" value="1"/>
</dbReference>
<keyword evidence="14" id="KW-0963">Cytoplasm</keyword>
<organism evidence="17">
    <name type="scientific">Solibacter usitatus (strain Ellin6076)</name>
    <dbReference type="NCBI Taxonomy" id="234267"/>
    <lineage>
        <taxon>Bacteria</taxon>
        <taxon>Pseudomonadati</taxon>
        <taxon>Acidobacteriota</taxon>
        <taxon>Terriglobia</taxon>
        <taxon>Bryobacterales</taxon>
        <taxon>Solibacteraceae</taxon>
        <taxon>Candidatus Solibacter</taxon>
    </lineage>
</organism>
<keyword evidence="11 14" id="KW-0520">NAD</keyword>
<proteinExistence type="inferred from homology"/>
<dbReference type="EC" id="1.1.1.85" evidence="14"/>
<evidence type="ECO:0000256" key="1">
    <source>
        <dbReference type="ARBA" id="ARBA00000624"/>
    </source>
</evidence>
<dbReference type="GO" id="GO:0005829">
    <property type="term" value="C:cytosol"/>
    <property type="evidence" value="ECO:0007669"/>
    <property type="project" value="TreeGrafter"/>
</dbReference>
<evidence type="ECO:0000256" key="3">
    <source>
        <dbReference type="ARBA" id="ARBA00004762"/>
    </source>
</evidence>
<accession>Q01Z82</accession>
<evidence type="ECO:0000256" key="10">
    <source>
        <dbReference type="ARBA" id="ARBA00023002"/>
    </source>
</evidence>
<dbReference type="eggNOG" id="COG0473">
    <property type="taxonomic scope" value="Bacteria"/>
</dbReference>
<evidence type="ECO:0000256" key="8">
    <source>
        <dbReference type="ARBA" id="ARBA00022723"/>
    </source>
</evidence>
<evidence type="ECO:0000256" key="2">
    <source>
        <dbReference type="ARBA" id="ARBA00001936"/>
    </source>
</evidence>
<dbReference type="OrthoDB" id="9806254at2"/>
<feature type="binding site" evidence="14">
    <location>
        <position position="251"/>
    </location>
    <ligand>
        <name>Mg(2+)</name>
        <dbReference type="ChEBI" id="CHEBI:18420"/>
    </ligand>
</feature>